<gene>
    <name evidence="1" type="ORF">KHQ06_16065</name>
</gene>
<sequence length="61" mass="7154">MDEEERVRILAKVTDQLDELVAFVKTELALNDEPRAQDFLTEALPELEWMLDYGRDVLTKM</sequence>
<dbReference type="EMBL" id="CP074371">
    <property type="protein sequence ID" value="QVI24152.1"/>
    <property type="molecule type" value="Genomic_DNA"/>
</dbReference>
<dbReference type="Proteomes" id="UP000683310">
    <property type="component" value="Chromosome"/>
</dbReference>
<accession>A0ABX8CW95</accession>
<organism evidence="1 2">
    <name type="scientific">Nocardia tengchongensis</name>
    <dbReference type="NCBI Taxonomy" id="2055889"/>
    <lineage>
        <taxon>Bacteria</taxon>
        <taxon>Bacillati</taxon>
        <taxon>Actinomycetota</taxon>
        <taxon>Actinomycetes</taxon>
        <taxon>Mycobacteriales</taxon>
        <taxon>Nocardiaceae</taxon>
        <taxon>Nocardia</taxon>
    </lineage>
</organism>
<dbReference type="RefSeq" id="WP_213560216.1">
    <property type="nucleotide sequence ID" value="NZ_JBHZDI010000122.1"/>
</dbReference>
<evidence type="ECO:0000313" key="1">
    <source>
        <dbReference type="EMBL" id="QVI24152.1"/>
    </source>
</evidence>
<reference evidence="1 2" key="1">
    <citation type="submission" date="2021-04" db="EMBL/GenBank/DDBJ databases">
        <title>Nocardia tengchongensis.</title>
        <authorList>
            <person name="Zhuang k."/>
            <person name="Ran Y."/>
            <person name="Li W."/>
        </authorList>
    </citation>
    <scope>NUCLEOTIDE SEQUENCE [LARGE SCALE GENOMIC DNA]</scope>
    <source>
        <strain evidence="1 2">CFH S0057</strain>
    </source>
</reference>
<protein>
    <submittedName>
        <fullName evidence="1">Uncharacterized protein</fullName>
    </submittedName>
</protein>
<name>A0ABX8CW95_9NOCA</name>
<proteinExistence type="predicted"/>
<evidence type="ECO:0000313" key="2">
    <source>
        <dbReference type="Proteomes" id="UP000683310"/>
    </source>
</evidence>
<keyword evidence="2" id="KW-1185">Reference proteome</keyword>